<keyword evidence="8" id="KW-0131">Cell cycle</keyword>
<evidence type="ECO:0000259" key="13">
    <source>
        <dbReference type="PROSITE" id="PS51230"/>
    </source>
</evidence>
<dbReference type="InterPro" id="IPR036872">
    <property type="entry name" value="CH_dom_sf"/>
</dbReference>
<dbReference type="Proteomes" id="UP001623330">
    <property type="component" value="Unassembled WGS sequence"/>
</dbReference>
<keyword evidence="7" id="KW-0206">Cytoskeleton</keyword>
<dbReference type="InterPro" id="IPR027328">
    <property type="entry name" value="MAPRE"/>
</dbReference>
<dbReference type="InterPro" id="IPR001715">
    <property type="entry name" value="CH_dom"/>
</dbReference>
<dbReference type="SUPFAM" id="SSF140612">
    <property type="entry name" value="EB1 dimerisation domain-like"/>
    <property type="match status" value="1"/>
</dbReference>
<evidence type="ECO:0000313" key="14">
    <source>
        <dbReference type="EMBL" id="KAL3231350.1"/>
    </source>
</evidence>
<proteinExistence type="inferred from homology"/>
<protein>
    <submittedName>
        <fullName evidence="14">Protein BIM1</fullName>
    </submittedName>
</protein>
<organism evidence="14 15">
    <name type="scientific">Nakaseomyces bracarensis</name>
    <dbReference type="NCBI Taxonomy" id="273131"/>
    <lineage>
        <taxon>Eukaryota</taxon>
        <taxon>Fungi</taxon>
        <taxon>Dikarya</taxon>
        <taxon>Ascomycota</taxon>
        <taxon>Saccharomycotina</taxon>
        <taxon>Saccharomycetes</taxon>
        <taxon>Saccharomycetales</taxon>
        <taxon>Saccharomycetaceae</taxon>
        <taxon>Nakaseomyces</taxon>
    </lineage>
</organism>
<comment type="caution">
    <text evidence="14">The sequence shown here is derived from an EMBL/GenBank/DDBJ whole genome shotgun (WGS) entry which is preliminary data.</text>
</comment>
<feature type="domain" description="Calponin-homology (CH)" evidence="12">
    <location>
        <begin position="5"/>
        <end position="106"/>
    </location>
</feature>
<keyword evidence="15" id="KW-1185">Reference proteome</keyword>
<keyword evidence="3" id="KW-0963">Cytoplasm</keyword>
<dbReference type="PROSITE" id="PS51230">
    <property type="entry name" value="EB1_C"/>
    <property type="match status" value="1"/>
</dbReference>
<dbReference type="Gene3D" id="1.10.418.10">
    <property type="entry name" value="Calponin-like domain"/>
    <property type="match status" value="1"/>
</dbReference>
<reference evidence="14 15" key="1">
    <citation type="submission" date="2024-05" db="EMBL/GenBank/DDBJ databases">
        <title>Long read based assembly of the Candida bracarensis genome reveals expanded adhesin content.</title>
        <authorList>
            <person name="Marcet-Houben M."/>
            <person name="Ksiezopolska E."/>
            <person name="Gabaldon T."/>
        </authorList>
    </citation>
    <scope>NUCLEOTIDE SEQUENCE [LARGE SCALE GENOMIC DNA]</scope>
    <source>
        <strain evidence="14 15">CBM6</strain>
    </source>
</reference>
<evidence type="ECO:0000313" key="15">
    <source>
        <dbReference type="Proteomes" id="UP001623330"/>
    </source>
</evidence>
<name>A0ABR4NSE2_9SACH</name>
<dbReference type="PROSITE" id="PS50021">
    <property type="entry name" value="CH"/>
    <property type="match status" value="1"/>
</dbReference>
<comment type="subcellular location">
    <subcellularLocation>
        <location evidence="1">Cytoplasm</location>
        <location evidence="1">Cytoskeleton</location>
    </subcellularLocation>
</comment>
<gene>
    <name evidence="14" type="ORF">RNJ44_00385</name>
</gene>
<evidence type="ECO:0000256" key="11">
    <source>
        <dbReference type="SAM" id="MobiDB-lite"/>
    </source>
</evidence>
<accession>A0ABR4NSE2</accession>
<dbReference type="InterPro" id="IPR004953">
    <property type="entry name" value="EB1_C"/>
</dbReference>
<feature type="compositionally biased region" description="Low complexity" evidence="11">
    <location>
        <begin position="161"/>
        <end position="179"/>
    </location>
</feature>
<feature type="domain" description="EB1 C-terminal" evidence="13">
    <location>
        <begin position="195"/>
        <end position="277"/>
    </location>
</feature>
<dbReference type="Pfam" id="PF03271">
    <property type="entry name" value="EB1"/>
    <property type="match status" value="1"/>
</dbReference>
<comment type="similarity">
    <text evidence="2">Belongs to the MAPRE family.</text>
</comment>
<dbReference type="SUPFAM" id="SSF47576">
    <property type="entry name" value="Calponin-homology domain, CH-domain"/>
    <property type="match status" value="1"/>
</dbReference>
<feature type="region of interest" description="Disordered" evidence="11">
    <location>
        <begin position="125"/>
        <end position="184"/>
    </location>
</feature>
<evidence type="ECO:0000256" key="5">
    <source>
        <dbReference type="ARBA" id="ARBA00022701"/>
    </source>
</evidence>
<evidence type="ECO:0000256" key="10">
    <source>
        <dbReference type="SAM" id="Coils"/>
    </source>
</evidence>
<evidence type="ECO:0000259" key="12">
    <source>
        <dbReference type="PROSITE" id="PS50021"/>
    </source>
</evidence>
<evidence type="ECO:0000256" key="8">
    <source>
        <dbReference type="ARBA" id="ARBA00023306"/>
    </source>
</evidence>
<keyword evidence="6" id="KW-0498">Mitosis</keyword>
<evidence type="ECO:0000256" key="6">
    <source>
        <dbReference type="ARBA" id="ARBA00022776"/>
    </source>
</evidence>
<dbReference type="EMBL" id="JBEVYD010000007">
    <property type="protein sequence ID" value="KAL3231350.1"/>
    <property type="molecule type" value="Genomic_DNA"/>
</dbReference>
<dbReference type="Gene3D" id="1.20.5.1430">
    <property type="match status" value="1"/>
</dbReference>
<sequence>MSGVGESRTELLNWLNDLLRLNYKKIEECGTGAAYCQIMDSIYGDVPMHRVRFNSTAEYENQVNYKILQSNFTKHHIEKTVYVDKLIKCKFQDNLEFLQWLKKYWMNNKDGSEYDAEARRRYRAVGTSNSGNNTPISYSNNSSSTTLNVAKRRSTTENGGYLSRTHSLSSRYSSSGNSGATRRVSSEQVIALQTELSQAHNKIQSMEEETGNFKEALTAMEAENNFYFSKLRDIEILVQTTQDFIKEGLYSGDVKELEKFTGKVQQILYATIDSQPNDEVNREHNLENINEETPLHNGHHLPQTEALSSNNNLIIDEETF</sequence>
<evidence type="ECO:0000256" key="3">
    <source>
        <dbReference type="ARBA" id="ARBA00022490"/>
    </source>
</evidence>
<dbReference type="PANTHER" id="PTHR10623">
    <property type="entry name" value="MICROTUBULE-ASSOCIATED PROTEIN RP/EB FAMILY MEMBER"/>
    <property type="match status" value="1"/>
</dbReference>
<evidence type="ECO:0000256" key="7">
    <source>
        <dbReference type="ARBA" id="ARBA00023212"/>
    </source>
</evidence>
<evidence type="ECO:0000256" key="9">
    <source>
        <dbReference type="PROSITE-ProRule" id="PRU00576"/>
    </source>
</evidence>
<evidence type="ECO:0000256" key="2">
    <source>
        <dbReference type="ARBA" id="ARBA00010729"/>
    </source>
</evidence>
<keyword evidence="5 9" id="KW-0493">Microtubule</keyword>
<evidence type="ECO:0000256" key="4">
    <source>
        <dbReference type="ARBA" id="ARBA00022618"/>
    </source>
</evidence>
<feature type="compositionally biased region" description="Low complexity" evidence="11">
    <location>
        <begin position="132"/>
        <end position="148"/>
    </location>
</feature>
<feature type="coiled-coil region" evidence="10">
    <location>
        <begin position="189"/>
        <end position="223"/>
    </location>
</feature>
<keyword evidence="10" id="KW-0175">Coiled coil</keyword>
<evidence type="ECO:0000256" key="1">
    <source>
        <dbReference type="ARBA" id="ARBA00004245"/>
    </source>
</evidence>
<dbReference type="InterPro" id="IPR036133">
    <property type="entry name" value="EB1_C_sf"/>
</dbReference>
<keyword evidence="4" id="KW-0132">Cell division</keyword>